<dbReference type="OrthoDB" id="8907at2157"/>
<dbReference type="Gene3D" id="3.30.70.1350">
    <property type="entry name" value="Cation efflux protein, cytoplasmic domain"/>
    <property type="match status" value="1"/>
</dbReference>
<dbReference type="RefSeq" id="WP_012966039.1">
    <property type="nucleotide sequence ID" value="NC_013849.1"/>
</dbReference>
<evidence type="ECO:0000313" key="9">
    <source>
        <dbReference type="EMBL" id="ADC65699.1"/>
    </source>
</evidence>
<feature type="domain" description="Cation efflux protein cytoplasmic" evidence="8">
    <location>
        <begin position="193"/>
        <end position="270"/>
    </location>
</feature>
<dbReference type="Gene3D" id="1.20.1510.10">
    <property type="entry name" value="Cation efflux protein transmembrane domain"/>
    <property type="match status" value="1"/>
</dbReference>
<dbReference type="Pfam" id="PF01545">
    <property type="entry name" value="Cation_efflux"/>
    <property type="match status" value="1"/>
</dbReference>
<evidence type="ECO:0000313" key="10">
    <source>
        <dbReference type="Proteomes" id="UP000002613"/>
    </source>
</evidence>
<dbReference type="InterPro" id="IPR002524">
    <property type="entry name" value="Cation_efflux"/>
</dbReference>
<dbReference type="AlphaFoldDB" id="D3RYY6"/>
<reference evidence="10" key="1">
    <citation type="submission" date="2010-02" db="EMBL/GenBank/DDBJ databases">
        <title>Complete sequence of Ferroglobus placidus DSM 10642.</title>
        <authorList>
            <consortium name="US DOE Joint Genome Institute"/>
            <person name="Lucas S."/>
            <person name="Copeland A."/>
            <person name="Lapidus A."/>
            <person name="Cheng J.-F."/>
            <person name="Bruce D."/>
            <person name="Goodwin L."/>
            <person name="Pitluck S."/>
            <person name="Saunders E."/>
            <person name="Brettin T."/>
            <person name="Detter J.C."/>
            <person name="Han C."/>
            <person name="Tapia R."/>
            <person name="Larimer F."/>
            <person name="Land M."/>
            <person name="Hauser L."/>
            <person name="Kyrpides N."/>
            <person name="Ivanova N."/>
            <person name="Holmes D."/>
            <person name="Lovley D."/>
            <person name="Kyrpides N."/>
            <person name="Anderson I.J."/>
            <person name="Woyke T."/>
        </authorList>
    </citation>
    <scope>NUCLEOTIDE SEQUENCE [LARGE SCALE GENOMIC DNA]</scope>
    <source>
        <strain evidence="10">DSM 10642 / AEDII12DO</strain>
    </source>
</reference>
<evidence type="ECO:0000256" key="4">
    <source>
        <dbReference type="ARBA" id="ARBA00022989"/>
    </source>
</evidence>
<protein>
    <submittedName>
        <fullName evidence="9">Cation diffusion facilitator family transporter</fullName>
    </submittedName>
</protein>
<dbReference type="STRING" id="589924.Ferp_1548"/>
<feature type="domain" description="Cation efflux protein transmembrane" evidence="7">
    <location>
        <begin position="4"/>
        <end position="189"/>
    </location>
</feature>
<keyword evidence="3 6" id="KW-0812">Transmembrane</keyword>
<evidence type="ECO:0000256" key="6">
    <source>
        <dbReference type="SAM" id="Phobius"/>
    </source>
</evidence>
<dbReference type="PaxDb" id="589924-Ferp_1548"/>
<dbReference type="Pfam" id="PF16916">
    <property type="entry name" value="ZT_dimer"/>
    <property type="match status" value="1"/>
</dbReference>
<feature type="transmembrane region" description="Helical" evidence="6">
    <location>
        <begin position="66"/>
        <end position="86"/>
    </location>
</feature>
<feature type="transmembrane region" description="Helical" evidence="6">
    <location>
        <begin position="160"/>
        <end position="181"/>
    </location>
</feature>
<keyword evidence="10" id="KW-1185">Reference proteome</keyword>
<dbReference type="Proteomes" id="UP000002613">
    <property type="component" value="Chromosome"/>
</dbReference>
<gene>
    <name evidence="9" type="ordered locus">Ferp_1548</name>
</gene>
<feature type="transmembrane region" description="Helical" evidence="6">
    <location>
        <begin position="106"/>
        <end position="124"/>
    </location>
</feature>
<sequence>MRLKLLLVLYAFSISIKLMGYLKTNYLILLAESLHNLTDVVILLNLLYALRVASKPADYSHPLGHGLAVNIGSLIAGVAFITIISYELVKEGISRIFYEAEYGEGAYLYMLASMLPIVLAFFVMEKRGVAEKTAKMELRNDILSGFSATFGVLAAERFAIIDSAFTIFIAAIIGYSGYMLVKENSRILMGASPDEEFYDKVKKIAESFEEVRSVHDVIATYMGENKIHVDMHVVVDGEMTVREADRLTEKIAKKMMENIPELGYVTIHVCAEEKDRLKSTYEKIMGEI</sequence>
<dbReference type="InterPro" id="IPR036837">
    <property type="entry name" value="Cation_efflux_CTD_sf"/>
</dbReference>
<dbReference type="NCBIfam" id="TIGR01297">
    <property type="entry name" value="CDF"/>
    <property type="match status" value="1"/>
</dbReference>
<dbReference type="SUPFAM" id="SSF161111">
    <property type="entry name" value="Cation efflux protein transmembrane domain-like"/>
    <property type="match status" value="1"/>
</dbReference>
<dbReference type="InterPro" id="IPR050291">
    <property type="entry name" value="CDF_Transporter"/>
</dbReference>
<keyword evidence="5 6" id="KW-0472">Membrane</keyword>
<dbReference type="GO" id="GO:0016020">
    <property type="term" value="C:membrane"/>
    <property type="evidence" value="ECO:0007669"/>
    <property type="project" value="UniProtKB-SubCell"/>
</dbReference>
<reference evidence="9 10" key="2">
    <citation type="journal article" date="2011" name="Stand. Genomic Sci.">
        <title>Complete genome sequence of Ferroglobus placidus AEDII12DO.</title>
        <authorList>
            <person name="Anderson I."/>
            <person name="Risso C."/>
            <person name="Holmes D."/>
            <person name="Lucas S."/>
            <person name="Copeland A."/>
            <person name="Lapidus A."/>
            <person name="Cheng J.F."/>
            <person name="Bruce D."/>
            <person name="Goodwin L."/>
            <person name="Pitluck S."/>
            <person name="Saunders E."/>
            <person name="Brettin T."/>
            <person name="Detter J.C."/>
            <person name="Han C."/>
            <person name="Tapia R."/>
            <person name="Larimer F."/>
            <person name="Land M."/>
            <person name="Hauser L."/>
            <person name="Woyke T."/>
            <person name="Lovley D."/>
            <person name="Kyrpides N."/>
            <person name="Ivanova N."/>
        </authorList>
    </citation>
    <scope>NUCLEOTIDE SEQUENCE [LARGE SCALE GENOMIC DNA]</scope>
    <source>
        <strain evidence="10">DSM 10642 / AEDII12DO</strain>
    </source>
</reference>
<evidence type="ECO:0000256" key="1">
    <source>
        <dbReference type="ARBA" id="ARBA00004141"/>
    </source>
</evidence>
<comment type="subcellular location">
    <subcellularLocation>
        <location evidence="1">Membrane</location>
        <topology evidence="1">Multi-pass membrane protein</topology>
    </subcellularLocation>
</comment>
<evidence type="ECO:0000256" key="5">
    <source>
        <dbReference type="ARBA" id="ARBA00023136"/>
    </source>
</evidence>
<dbReference type="EMBL" id="CP001899">
    <property type="protein sequence ID" value="ADC65699.1"/>
    <property type="molecule type" value="Genomic_DNA"/>
</dbReference>
<keyword evidence="2" id="KW-0813">Transport</keyword>
<dbReference type="PANTHER" id="PTHR43840:SF15">
    <property type="entry name" value="MITOCHONDRIAL METAL TRANSPORTER 1-RELATED"/>
    <property type="match status" value="1"/>
</dbReference>
<dbReference type="InterPro" id="IPR027469">
    <property type="entry name" value="Cation_efflux_TMD_sf"/>
</dbReference>
<dbReference type="PANTHER" id="PTHR43840">
    <property type="entry name" value="MITOCHONDRIAL METAL TRANSPORTER 1-RELATED"/>
    <property type="match status" value="1"/>
</dbReference>
<proteinExistence type="predicted"/>
<evidence type="ECO:0000256" key="3">
    <source>
        <dbReference type="ARBA" id="ARBA00022692"/>
    </source>
</evidence>
<dbReference type="SUPFAM" id="SSF160240">
    <property type="entry name" value="Cation efflux protein cytoplasmic domain-like"/>
    <property type="match status" value="1"/>
</dbReference>
<dbReference type="InterPro" id="IPR027470">
    <property type="entry name" value="Cation_efflux_CTD"/>
</dbReference>
<evidence type="ECO:0000256" key="2">
    <source>
        <dbReference type="ARBA" id="ARBA00022448"/>
    </source>
</evidence>
<accession>D3RYY6</accession>
<dbReference type="InterPro" id="IPR058533">
    <property type="entry name" value="Cation_efflux_TM"/>
</dbReference>
<dbReference type="GO" id="GO:0008324">
    <property type="term" value="F:monoatomic cation transmembrane transporter activity"/>
    <property type="evidence" value="ECO:0007669"/>
    <property type="project" value="InterPro"/>
</dbReference>
<dbReference type="HOGENOM" id="CLU_013430_3_0_2"/>
<organism evidence="9 10">
    <name type="scientific">Ferroglobus placidus (strain DSM 10642 / AEDII12DO)</name>
    <dbReference type="NCBI Taxonomy" id="589924"/>
    <lineage>
        <taxon>Archaea</taxon>
        <taxon>Methanobacteriati</taxon>
        <taxon>Methanobacteriota</taxon>
        <taxon>Archaeoglobi</taxon>
        <taxon>Archaeoglobales</taxon>
        <taxon>Archaeoglobaceae</taxon>
        <taxon>Ferroglobus</taxon>
    </lineage>
</organism>
<evidence type="ECO:0000259" key="7">
    <source>
        <dbReference type="Pfam" id="PF01545"/>
    </source>
</evidence>
<dbReference type="eggNOG" id="arCOG01474">
    <property type="taxonomic scope" value="Archaea"/>
</dbReference>
<keyword evidence="4 6" id="KW-1133">Transmembrane helix</keyword>
<evidence type="ECO:0000259" key="8">
    <source>
        <dbReference type="Pfam" id="PF16916"/>
    </source>
</evidence>
<name>D3RYY6_FERPA</name>
<dbReference type="GeneID" id="8779069"/>
<dbReference type="KEGG" id="fpl:Ferp_1548"/>